<evidence type="ECO:0000256" key="5">
    <source>
        <dbReference type="ARBA" id="ARBA00022525"/>
    </source>
</evidence>
<dbReference type="RefSeq" id="XP_062724125.1">
    <property type="nucleotide sequence ID" value="XM_062866736.1"/>
</dbReference>
<keyword evidence="9" id="KW-1015">Disulfide bond</keyword>
<dbReference type="InterPro" id="IPR000675">
    <property type="entry name" value="Cutinase/axe"/>
</dbReference>
<evidence type="ECO:0000256" key="8">
    <source>
        <dbReference type="ARBA" id="ARBA00023026"/>
    </source>
</evidence>
<sequence length="114" mass="11853">MLQDNFLPAGTSRAAIDEAKRLLTLANQKCPDAAVVAGGYSQGTAVVASAVGELAAGIREQVKGVVLFGYTKKLQNAGRIPNFPADRTKVYCSVAECRLLGYAVHPAGALFVSG</sequence>
<reference evidence="12" key="1">
    <citation type="journal article" date="2023" name="Mol. Phylogenet. Evol.">
        <title>Genome-scale phylogeny and comparative genomics of the fungal order Sordariales.</title>
        <authorList>
            <person name="Hensen N."/>
            <person name="Bonometti L."/>
            <person name="Westerberg I."/>
            <person name="Brannstrom I.O."/>
            <person name="Guillou S."/>
            <person name="Cros-Aarteil S."/>
            <person name="Calhoun S."/>
            <person name="Haridas S."/>
            <person name="Kuo A."/>
            <person name="Mondo S."/>
            <person name="Pangilinan J."/>
            <person name="Riley R."/>
            <person name="LaButti K."/>
            <person name="Andreopoulos B."/>
            <person name="Lipzen A."/>
            <person name="Chen C."/>
            <person name="Yan M."/>
            <person name="Daum C."/>
            <person name="Ng V."/>
            <person name="Clum A."/>
            <person name="Steindorff A."/>
            <person name="Ohm R.A."/>
            <person name="Martin F."/>
            <person name="Silar P."/>
            <person name="Natvig D.O."/>
            <person name="Lalanne C."/>
            <person name="Gautier V."/>
            <person name="Ament-Velasquez S.L."/>
            <person name="Kruys A."/>
            <person name="Hutchinson M.I."/>
            <person name="Powell A.J."/>
            <person name="Barry K."/>
            <person name="Miller A.N."/>
            <person name="Grigoriev I.V."/>
            <person name="Debuchy R."/>
            <person name="Gladieux P."/>
            <person name="Hiltunen Thoren M."/>
            <person name="Johannesson H."/>
        </authorList>
    </citation>
    <scope>NUCLEOTIDE SEQUENCE</scope>
    <source>
        <strain evidence="12">CBS 333.67</strain>
    </source>
</reference>
<evidence type="ECO:0000256" key="3">
    <source>
        <dbReference type="ARBA" id="ARBA00013095"/>
    </source>
</evidence>
<evidence type="ECO:0000256" key="1">
    <source>
        <dbReference type="ARBA" id="ARBA00004613"/>
    </source>
</evidence>
<dbReference type="InterPro" id="IPR011150">
    <property type="entry name" value="Cutinase_monf"/>
</dbReference>
<evidence type="ECO:0000313" key="12">
    <source>
        <dbReference type="EMBL" id="KAK3308345.1"/>
    </source>
</evidence>
<evidence type="ECO:0000256" key="7">
    <source>
        <dbReference type="ARBA" id="ARBA00022801"/>
    </source>
</evidence>
<keyword evidence="4 11" id="KW-0719">Serine esterase</keyword>
<keyword evidence="6" id="KW-0732">Signal</keyword>
<organism evidence="12 13">
    <name type="scientific">Chaetomium strumarium</name>
    <dbReference type="NCBI Taxonomy" id="1170767"/>
    <lineage>
        <taxon>Eukaryota</taxon>
        <taxon>Fungi</taxon>
        <taxon>Dikarya</taxon>
        <taxon>Ascomycota</taxon>
        <taxon>Pezizomycotina</taxon>
        <taxon>Sordariomycetes</taxon>
        <taxon>Sordariomycetidae</taxon>
        <taxon>Sordariales</taxon>
        <taxon>Chaetomiaceae</taxon>
        <taxon>Chaetomium</taxon>
    </lineage>
</organism>
<keyword evidence="7 11" id="KW-0378">Hydrolase</keyword>
<dbReference type="PRINTS" id="PR00129">
    <property type="entry name" value="CUTINASE"/>
</dbReference>
<evidence type="ECO:0000256" key="4">
    <source>
        <dbReference type="ARBA" id="ARBA00022487"/>
    </source>
</evidence>
<evidence type="ECO:0000256" key="10">
    <source>
        <dbReference type="ARBA" id="ARBA00034045"/>
    </source>
</evidence>
<accession>A0AAJ0M448</accession>
<reference evidence="12" key="2">
    <citation type="submission" date="2023-06" db="EMBL/GenBank/DDBJ databases">
        <authorList>
            <consortium name="Lawrence Berkeley National Laboratory"/>
            <person name="Mondo S.J."/>
            <person name="Hensen N."/>
            <person name="Bonometti L."/>
            <person name="Westerberg I."/>
            <person name="Brannstrom I.O."/>
            <person name="Guillou S."/>
            <person name="Cros-Aarteil S."/>
            <person name="Calhoun S."/>
            <person name="Haridas S."/>
            <person name="Kuo A."/>
            <person name="Pangilinan J."/>
            <person name="Riley R."/>
            <person name="Labutti K."/>
            <person name="Andreopoulos B."/>
            <person name="Lipzen A."/>
            <person name="Chen C."/>
            <person name="Yanf M."/>
            <person name="Daum C."/>
            <person name="Ng V."/>
            <person name="Clum A."/>
            <person name="Steindorff A."/>
            <person name="Ohm R."/>
            <person name="Martin F."/>
            <person name="Silar P."/>
            <person name="Natvig D."/>
            <person name="Lalanne C."/>
            <person name="Gautier V."/>
            <person name="Ament-Velasquez S.L."/>
            <person name="Kruys A."/>
            <person name="Hutchinson M.I."/>
            <person name="Powell A.J."/>
            <person name="Barry K."/>
            <person name="Miller A.N."/>
            <person name="Grigoriev I.V."/>
            <person name="Debuchy R."/>
            <person name="Gladieux P."/>
            <person name="Thoren M.H."/>
            <person name="Johannesson H."/>
        </authorList>
    </citation>
    <scope>NUCLEOTIDE SEQUENCE</scope>
    <source>
        <strain evidence="12">CBS 333.67</strain>
    </source>
</reference>
<keyword evidence="5 11" id="KW-0964">Secreted</keyword>
<comment type="function">
    <text evidence="11">Catalyzes the hydrolysis of complex carboxylic polyesters found in the cell wall of plants. Degrades cutin, a macromolecule that forms the structure of the plant cuticle.</text>
</comment>
<name>A0AAJ0M448_9PEZI</name>
<evidence type="ECO:0000313" key="13">
    <source>
        <dbReference type="Proteomes" id="UP001273166"/>
    </source>
</evidence>
<gene>
    <name evidence="12" type="ORF">B0T15DRAFT_490936</name>
</gene>
<keyword evidence="13" id="KW-1185">Reference proteome</keyword>
<evidence type="ECO:0000256" key="6">
    <source>
        <dbReference type="ARBA" id="ARBA00022729"/>
    </source>
</evidence>
<dbReference type="GeneID" id="87885565"/>
<comment type="caution">
    <text evidence="12">The sequence shown here is derived from an EMBL/GenBank/DDBJ whole genome shotgun (WGS) entry which is preliminary data.</text>
</comment>
<evidence type="ECO:0000256" key="11">
    <source>
        <dbReference type="RuleBase" id="RU361263"/>
    </source>
</evidence>
<dbReference type="InterPro" id="IPR043580">
    <property type="entry name" value="CUTINASE_1"/>
</dbReference>
<dbReference type="GO" id="GO:0050525">
    <property type="term" value="F:cutinase activity"/>
    <property type="evidence" value="ECO:0007669"/>
    <property type="project" value="UniProtKB-UniRule"/>
</dbReference>
<dbReference type="GO" id="GO:0016052">
    <property type="term" value="P:carbohydrate catabolic process"/>
    <property type="evidence" value="ECO:0007669"/>
    <property type="project" value="TreeGrafter"/>
</dbReference>
<keyword evidence="8" id="KW-0843">Virulence</keyword>
<evidence type="ECO:0000256" key="9">
    <source>
        <dbReference type="ARBA" id="ARBA00023157"/>
    </source>
</evidence>
<comment type="similarity">
    <text evidence="2 11">Belongs to the cutinase family.</text>
</comment>
<dbReference type="PROSITE" id="PS00155">
    <property type="entry name" value="CUTINASE_1"/>
    <property type="match status" value="1"/>
</dbReference>
<dbReference type="Gene3D" id="3.40.50.1820">
    <property type="entry name" value="alpha/beta hydrolase"/>
    <property type="match status" value="1"/>
</dbReference>
<comment type="subcellular location">
    <subcellularLocation>
        <location evidence="1 11">Secreted</location>
    </subcellularLocation>
</comment>
<protein>
    <recommendedName>
        <fullName evidence="3 11">Cutinase</fullName>
        <ecNumber evidence="3 11">3.1.1.74</ecNumber>
    </recommendedName>
</protein>
<dbReference type="AlphaFoldDB" id="A0AAJ0M448"/>
<dbReference type="PANTHER" id="PTHR48250">
    <property type="entry name" value="CUTINASE 2-RELATED"/>
    <property type="match status" value="1"/>
</dbReference>
<evidence type="ECO:0000256" key="2">
    <source>
        <dbReference type="ARBA" id="ARBA00007534"/>
    </source>
</evidence>
<dbReference type="InterPro" id="IPR029058">
    <property type="entry name" value="AB_hydrolase_fold"/>
</dbReference>
<dbReference type="SMART" id="SM01110">
    <property type="entry name" value="Cutinase"/>
    <property type="match status" value="1"/>
</dbReference>
<dbReference type="Proteomes" id="UP001273166">
    <property type="component" value="Unassembled WGS sequence"/>
</dbReference>
<dbReference type="EMBL" id="JAUDZG010000002">
    <property type="protein sequence ID" value="KAK3308345.1"/>
    <property type="molecule type" value="Genomic_DNA"/>
</dbReference>
<dbReference type="PANTHER" id="PTHR48250:SF3">
    <property type="entry name" value="CUTINASE 1-RELATED"/>
    <property type="match status" value="1"/>
</dbReference>
<dbReference type="EC" id="3.1.1.74" evidence="3 11"/>
<proteinExistence type="inferred from homology"/>
<dbReference type="SUPFAM" id="SSF53474">
    <property type="entry name" value="alpha/beta-Hydrolases"/>
    <property type="match status" value="1"/>
</dbReference>
<dbReference type="Pfam" id="PF01083">
    <property type="entry name" value="Cutinase"/>
    <property type="match status" value="1"/>
</dbReference>
<comment type="catalytic activity">
    <reaction evidence="10 11">
        <text>cutin + H2O = cutin monomers.</text>
        <dbReference type="EC" id="3.1.1.74"/>
    </reaction>
</comment>
<dbReference type="GO" id="GO:0005576">
    <property type="term" value="C:extracellular region"/>
    <property type="evidence" value="ECO:0007669"/>
    <property type="project" value="UniProtKB-SubCell"/>
</dbReference>